<evidence type="ECO:0008006" key="3">
    <source>
        <dbReference type="Google" id="ProtNLM"/>
    </source>
</evidence>
<dbReference type="Proteomes" id="UP000024635">
    <property type="component" value="Unassembled WGS sequence"/>
</dbReference>
<name>A0A016SJN2_9BILA</name>
<gene>
    <name evidence="1" type="primary">Acey_s0218.g2415</name>
    <name evidence="1" type="ORF">Y032_0218g2415</name>
</gene>
<dbReference type="InterPro" id="IPR001888">
    <property type="entry name" value="Transposase_1"/>
</dbReference>
<organism evidence="1 2">
    <name type="scientific">Ancylostoma ceylanicum</name>
    <dbReference type="NCBI Taxonomy" id="53326"/>
    <lineage>
        <taxon>Eukaryota</taxon>
        <taxon>Metazoa</taxon>
        <taxon>Ecdysozoa</taxon>
        <taxon>Nematoda</taxon>
        <taxon>Chromadorea</taxon>
        <taxon>Rhabditida</taxon>
        <taxon>Rhabditina</taxon>
        <taxon>Rhabditomorpha</taxon>
        <taxon>Strongyloidea</taxon>
        <taxon>Ancylostomatidae</taxon>
        <taxon>Ancylostomatinae</taxon>
        <taxon>Ancylostoma</taxon>
    </lineage>
</organism>
<accession>A0A016SJN2</accession>
<dbReference type="AlphaFoldDB" id="A0A016SJN2"/>
<dbReference type="GO" id="GO:0042800">
    <property type="term" value="F:histone H3K4 methyltransferase activity"/>
    <property type="evidence" value="ECO:0007669"/>
    <property type="project" value="TreeGrafter"/>
</dbReference>
<dbReference type="Gene3D" id="3.30.420.10">
    <property type="entry name" value="Ribonuclease H-like superfamily/Ribonuclease H"/>
    <property type="match status" value="1"/>
</dbReference>
<dbReference type="Pfam" id="PF01359">
    <property type="entry name" value="Transposase_1"/>
    <property type="match status" value="1"/>
</dbReference>
<dbReference type="GO" id="GO:0044547">
    <property type="term" value="F:DNA topoisomerase binding"/>
    <property type="evidence" value="ECO:0007669"/>
    <property type="project" value="TreeGrafter"/>
</dbReference>
<dbReference type="GO" id="GO:0031297">
    <property type="term" value="P:replication fork processing"/>
    <property type="evidence" value="ECO:0007669"/>
    <property type="project" value="TreeGrafter"/>
</dbReference>
<dbReference type="GO" id="GO:0046975">
    <property type="term" value="F:histone H3K36 methyltransferase activity"/>
    <property type="evidence" value="ECO:0007669"/>
    <property type="project" value="TreeGrafter"/>
</dbReference>
<dbReference type="GO" id="GO:0035861">
    <property type="term" value="C:site of double-strand break"/>
    <property type="evidence" value="ECO:0007669"/>
    <property type="project" value="TreeGrafter"/>
</dbReference>
<sequence length="303" mass="35114">MDLKKKVYRANLLLQYRRDSTADEALRRPPTQKRSAVIATCEAQPDLSVRDIVARTQTPKSTVHDVLRTSGKVPKLPRVLPHALSPWDKKRRVEVCTSLLSRRRTFAWIDSIVTMDEKYCSYDNTVRRKHWVDFEDLPKPKPKREQHDKKELLSFWWDISGPVFGELVPTGSMVDSDLFCTQLEKVAGILRNRHPEREKILLHMDNARPHISKKSYEKLTALGIDLVLHPPYSPGLAPSDYHVFRSMQTFFAGKKFKDRAEVKRGVDDFLSSKSSDFFARGIRSLPDRLRYVVEHNGDYKIDL</sequence>
<comment type="caution">
    <text evidence="1">The sequence shown here is derived from an EMBL/GenBank/DDBJ whole genome shotgun (WGS) entry which is preliminary data.</text>
</comment>
<dbReference type="GO" id="GO:0044774">
    <property type="term" value="P:mitotic DNA integrity checkpoint signaling"/>
    <property type="evidence" value="ECO:0007669"/>
    <property type="project" value="TreeGrafter"/>
</dbReference>
<dbReference type="GO" id="GO:0003690">
    <property type="term" value="F:double-stranded DNA binding"/>
    <property type="evidence" value="ECO:0007669"/>
    <property type="project" value="TreeGrafter"/>
</dbReference>
<dbReference type="PANTHER" id="PTHR46060:SF2">
    <property type="entry name" value="HISTONE-LYSINE N-METHYLTRANSFERASE SETMAR"/>
    <property type="match status" value="1"/>
</dbReference>
<dbReference type="InterPro" id="IPR036397">
    <property type="entry name" value="RNaseH_sf"/>
</dbReference>
<reference evidence="2" key="1">
    <citation type="journal article" date="2015" name="Nat. Genet.">
        <title>The genome and transcriptome of the zoonotic hookworm Ancylostoma ceylanicum identify infection-specific gene families.</title>
        <authorList>
            <person name="Schwarz E.M."/>
            <person name="Hu Y."/>
            <person name="Antoshechkin I."/>
            <person name="Miller M.M."/>
            <person name="Sternberg P.W."/>
            <person name="Aroian R.V."/>
        </authorList>
    </citation>
    <scope>NUCLEOTIDE SEQUENCE</scope>
    <source>
        <strain evidence="2">HY135</strain>
    </source>
</reference>
<dbReference type="GO" id="GO:0000014">
    <property type="term" value="F:single-stranded DNA endodeoxyribonuclease activity"/>
    <property type="evidence" value="ECO:0007669"/>
    <property type="project" value="TreeGrafter"/>
</dbReference>
<keyword evidence="2" id="KW-1185">Reference proteome</keyword>
<dbReference type="GO" id="GO:0003697">
    <property type="term" value="F:single-stranded DNA binding"/>
    <property type="evidence" value="ECO:0007669"/>
    <property type="project" value="TreeGrafter"/>
</dbReference>
<evidence type="ECO:0000313" key="2">
    <source>
        <dbReference type="Proteomes" id="UP000024635"/>
    </source>
</evidence>
<dbReference type="STRING" id="53326.A0A016SJN2"/>
<protein>
    <recommendedName>
        <fullName evidence="3">Transposase</fullName>
    </recommendedName>
</protein>
<dbReference type="OrthoDB" id="5838246at2759"/>
<dbReference type="GO" id="GO:0006303">
    <property type="term" value="P:double-strand break repair via nonhomologous end joining"/>
    <property type="evidence" value="ECO:0007669"/>
    <property type="project" value="TreeGrafter"/>
</dbReference>
<dbReference type="InterPro" id="IPR052709">
    <property type="entry name" value="Transposase-MT_Hybrid"/>
</dbReference>
<dbReference type="GO" id="GO:0015074">
    <property type="term" value="P:DNA integration"/>
    <property type="evidence" value="ECO:0007669"/>
    <property type="project" value="TreeGrafter"/>
</dbReference>
<proteinExistence type="predicted"/>
<dbReference type="GO" id="GO:0000793">
    <property type="term" value="C:condensed chromosome"/>
    <property type="evidence" value="ECO:0007669"/>
    <property type="project" value="TreeGrafter"/>
</dbReference>
<dbReference type="GO" id="GO:0005634">
    <property type="term" value="C:nucleus"/>
    <property type="evidence" value="ECO:0007669"/>
    <property type="project" value="TreeGrafter"/>
</dbReference>
<dbReference type="EMBL" id="JARK01001554">
    <property type="protein sequence ID" value="EYB90557.1"/>
    <property type="molecule type" value="Genomic_DNA"/>
</dbReference>
<dbReference type="PANTHER" id="PTHR46060">
    <property type="entry name" value="MARINER MOS1 TRANSPOSASE-LIKE PROTEIN"/>
    <property type="match status" value="1"/>
</dbReference>
<evidence type="ECO:0000313" key="1">
    <source>
        <dbReference type="EMBL" id="EYB90557.1"/>
    </source>
</evidence>
<dbReference type="GO" id="GO:0000729">
    <property type="term" value="P:DNA double-strand break processing"/>
    <property type="evidence" value="ECO:0007669"/>
    <property type="project" value="TreeGrafter"/>
</dbReference>